<dbReference type="InterPro" id="IPR005046">
    <property type="entry name" value="DUF285"/>
</dbReference>
<gene>
    <name evidence="1" type="ORF">DSAG12_02821</name>
</gene>
<proteinExistence type="predicted"/>
<keyword evidence="2" id="KW-1185">Reference proteome</keyword>
<protein>
    <submittedName>
        <fullName evidence="1">BspA family leucine-rich repeat surface protein</fullName>
    </submittedName>
</protein>
<dbReference type="InterPro" id="IPR000601">
    <property type="entry name" value="PKD_dom"/>
</dbReference>
<dbReference type="Gene3D" id="2.60.40.10">
    <property type="entry name" value="Immunoglobulins"/>
    <property type="match status" value="1"/>
</dbReference>
<evidence type="ECO:0000313" key="2">
    <source>
        <dbReference type="Proteomes" id="UP000321408"/>
    </source>
</evidence>
<accession>A0A5B9DCG0</accession>
<sequence length="528" mass="58731">MSILIVSSLVIVLIFFPPWGTENSDTTDPTIEITSPIDAAVYYNASQLLNITAEDNIQIDNIWYNWDGSNVTYNIPVSIIFNVGTNTINAWTNDTAGNVATTSVTFTIVEVFTSTWNTSKISIGSSNNDQIRLPLEPSGIYNFFVDWGDGSSNTITAWNQAEINHTYPSQGQYTITINGTIKGWRFNNEGDRLKLLKITQWGNLSLGNSGSYFYGCENLNITASDILNLDGTTNLYAMFAGCFTIEEIPNMGLWDVSSVINMVGLFAAAPNFNQDIGNWDVSNVTDMRSMFESASSFNQDIGNWDVSGVTNMSYMFFEAEAFNQFIGNWDVSGVTTMDAMFDQAIVFNQSLENWNVSRVTNMRIMFSRAEAFNQNIGNWNVSRVTDMEFMFSNAYNFNQDIGNWDVSSVANMMCMFSHANNFNRSIGNWDVSSVTNMLGMFLYDTDFNQNISNWNVSSVTSMDNMLNGTSFSTNNYDSLLIEWSQLPLQSGVTFSAGNTKYTSGGNAEAARIVIEGKGWIIQDGGPLI</sequence>
<dbReference type="Proteomes" id="UP000321408">
    <property type="component" value="Chromosome"/>
</dbReference>
<dbReference type="InterPro" id="IPR013783">
    <property type="entry name" value="Ig-like_fold"/>
</dbReference>
<dbReference type="NCBIfam" id="TIGR02167">
    <property type="entry name" value="Liste_lipo_26"/>
    <property type="match status" value="5"/>
</dbReference>
<organism evidence="1 2">
    <name type="scientific">Promethearchaeum syntrophicum</name>
    <dbReference type="NCBI Taxonomy" id="2594042"/>
    <lineage>
        <taxon>Archaea</taxon>
        <taxon>Promethearchaeati</taxon>
        <taxon>Promethearchaeota</taxon>
        <taxon>Promethearchaeia</taxon>
        <taxon>Promethearchaeales</taxon>
        <taxon>Promethearchaeaceae</taxon>
        <taxon>Promethearchaeum</taxon>
    </lineage>
</organism>
<evidence type="ECO:0000313" key="1">
    <source>
        <dbReference type="EMBL" id="QEE16989.2"/>
    </source>
</evidence>
<dbReference type="Pfam" id="PF03382">
    <property type="entry name" value="DUF285"/>
    <property type="match status" value="1"/>
</dbReference>
<dbReference type="AlphaFoldDB" id="A0A5B9DCG0"/>
<dbReference type="InterPro" id="IPR011889">
    <property type="entry name" value="Liste_lipo_26"/>
</dbReference>
<reference evidence="1 2" key="1">
    <citation type="journal article" date="2020" name="Nature">
        <title>Isolation of an archaeon at the prokaryote-eukaryote interface.</title>
        <authorList>
            <person name="Imachi H."/>
            <person name="Nobu M.K."/>
            <person name="Nakahara N."/>
            <person name="Morono Y."/>
            <person name="Ogawara M."/>
            <person name="Takaki Y."/>
            <person name="Takano Y."/>
            <person name="Uematsu K."/>
            <person name="Ikuta T."/>
            <person name="Ito M."/>
            <person name="Matsui Y."/>
            <person name="Miyazaki M."/>
            <person name="Murata K."/>
            <person name="Saito Y."/>
            <person name="Sakai S."/>
            <person name="Song C."/>
            <person name="Tasumi E."/>
            <person name="Yamanaka Y."/>
            <person name="Yamaguchi T."/>
            <person name="Kamagata Y."/>
            <person name="Tamaki H."/>
            <person name="Takai K."/>
        </authorList>
    </citation>
    <scope>NUCLEOTIDE SEQUENCE [LARGE SCALE GENOMIC DNA]</scope>
    <source>
        <strain evidence="1 2">MK-D1</strain>
    </source>
</reference>
<dbReference type="EMBL" id="CP042905">
    <property type="protein sequence ID" value="QEE16989.2"/>
    <property type="molecule type" value="Genomic_DNA"/>
</dbReference>
<name>A0A5B9DCG0_9ARCH</name>
<dbReference type="KEGG" id="psyt:DSAG12_02821"/>
<reference evidence="1 2" key="2">
    <citation type="journal article" date="2024" name="Int. J. Syst. Evol. Microbiol.">
        <title>Promethearchaeum syntrophicum gen. nov., sp. nov., an anaerobic, obligately syntrophic archaeon, the first isolate of the lineage 'Asgard' archaea, and proposal of the new archaeal phylum Promethearchaeota phyl. nov. and kingdom Promethearchaeati regn. nov.</title>
        <authorList>
            <person name="Imachi H."/>
            <person name="Nobu M.K."/>
            <person name="Kato S."/>
            <person name="Takaki Y."/>
            <person name="Miyazaki M."/>
            <person name="Miyata M."/>
            <person name="Ogawara M."/>
            <person name="Saito Y."/>
            <person name="Sakai S."/>
            <person name="Tahara Y.O."/>
            <person name="Takano Y."/>
            <person name="Tasumi E."/>
            <person name="Uematsu K."/>
            <person name="Yoshimura T."/>
            <person name="Itoh T."/>
            <person name="Ohkuma M."/>
            <person name="Takai K."/>
        </authorList>
    </citation>
    <scope>NUCLEOTIDE SEQUENCE [LARGE SCALE GENOMIC DNA]</scope>
    <source>
        <strain evidence="1 2">MK-D1</strain>
    </source>
</reference>
<dbReference type="PROSITE" id="PS50093">
    <property type="entry name" value="PKD"/>
    <property type="match status" value="1"/>
</dbReference>